<dbReference type="PANTHER" id="PTHR11280:SF6">
    <property type="entry name" value="GLUCOSAMINE-6-PHOSPHATE ISOMERASE NAGB"/>
    <property type="match status" value="1"/>
</dbReference>
<evidence type="ECO:0000259" key="2">
    <source>
        <dbReference type="Pfam" id="PF01182"/>
    </source>
</evidence>
<dbReference type="PANTHER" id="PTHR11280">
    <property type="entry name" value="GLUCOSAMINE-6-PHOSPHATE ISOMERASE"/>
    <property type="match status" value="1"/>
</dbReference>
<keyword evidence="4" id="KW-1185">Reference proteome</keyword>
<evidence type="ECO:0000313" key="3">
    <source>
        <dbReference type="EMBL" id="MEK8126699.1"/>
    </source>
</evidence>
<reference evidence="3 4" key="1">
    <citation type="submission" date="2024-04" db="EMBL/GenBank/DDBJ databases">
        <title>draft genome sequnece of Paenibacillus filicis.</title>
        <authorList>
            <person name="Kim D.-U."/>
        </authorList>
    </citation>
    <scope>NUCLEOTIDE SEQUENCE [LARGE SCALE GENOMIC DNA]</scope>
    <source>
        <strain evidence="3 4">KACC14197</strain>
    </source>
</reference>
<dbReference type="InterPro" id="IPR004547">
    <property type="entry name" value="Glucosamine6P_isomerase"/>
</dbReference>
<dbReference type="CDD" id="cd01399">
    <property type="entry name" value="GlcN6P_deaminase"/>
    <property type="match status" value="1"/>
</dbReference>
<dbReference type="InterPro" id="IPR037171">
    <property type="entry name" value="NagB/RpiA_transferase-like"/>
</dbReference>
<evidence type="ECO:0000256" key="1">
    <source>
        <dbReference type="ARBA" id="ARBA00023277"/>
    </source>
</evidence>
<name>A0ABU9DCW2_9BACL</name>
<gene>
    <name evidence="3" type="ORF">WMW72_02125</name>
</gene>
<feature type="domain" description="Glucosamine/galactosamine-6-phosphate isomerase" evidence="2">
    <location>
        <begin position="23"/>
        <end position="242"/>
    </location>
</feature>
<dbReference type="RefSeq" id="WP_341413751.1">
    <property type="nucleotide sequence ID" value="NZ_JBBPCC010000001.1"/>
</dbReference>
<dbReference type="SUPFAM" id="SSF100950">
    <property type="entry name" value="NagB/RpiA/CoA transferase-like"/>
    <property type="match status" value="1"/>
</dbReference>
<evidence type="ECO:0000313" key="4">
    <source>
        <dbReference type="Proteomes" id="UP001469365"/>
    </source>
</evidence>
<dbReference type="Gene3D" id="3.40.50.1360">
    <property type="match status" value="1"/>
</dbReference>
<proteinExistence type="predicted"/>
<protein>
    <submittedName>
        <fullName evidence="3">Glucosamine-6-phosphate deaminase</fullName>
    </submittedName>
</protein>
<keyword evidence="1" id="KW-0119">Carbohydrate metabolism</keyword>
<organism evidence="3 4">
    <name type="scientific">Paenibacillus filicis</name>
    <dbReference type="NCBI Taxonomy" id="669464"/>
    <lineage>
        <taxon>Bacteria</taxon>
        <taxon>Bacillati</taxon>
        <taxon>Bacillota</taxon>
        <taxon>Bacilli</taxon>
        <taxon>Bacillales</taxon>
        <taxon>Paenibacillaceae</taxon>
        <taxon>Paenibacillus</taxon>
    </lineage>
</organism>
<dbReference type="Proteomes" id="UP001469365">
    <property type="component" value="Unassembled WGS sequence"/>
</dbReference>
<comment type="caution">
    <text evidence="3">The sequence shown here is derived from an EMBL/GenBank/DDBJ whole genome shotgun (WGS) entry which is preliminary data.</text>
</comment>
<accession>A0ABU9DCW2</accession>
<dbReference type="EMBL" id="JBBPCC010000001">
    <property type="protein sequence ID" value="MEK8126699.1"/>
    <property type="molecule type" value="Genomic_DNA"/>
</dbReference>
<sequence length="259" mass="28464">MTNECQPVMTHVADKLRVNVYEDRRAMGAAAAAQVGARLRELLASKGQVRMVFAAAPSQDELYQGLVQERGIDWSRITAFHMDEYIGLSESAPQRFGNYLNDRLFSLVQPGRVELLDSTGSIEEECARYSAMLREGPIDIVCLGIGENGHIAFNDPPVADFEDPRLVKAVELDRACRQQQVNDGCFPELEAVPTHAITLTIPALMSGEQLYGIVPGVKKRHAVQQTVHGPITTACPASILRTHPRATMYLDTDSFGQLG</sequence>
<dbReference type="InterPro" id="IPR006148">
    <property type="entry name" value="Glc/Gal-6P_isomerase"/>
</dbReference>
<dbReference type="Pfam" id="PF01182">
    <property type="entry name" value="Glucosamine_iso"/>
    <property type="match status" value="1"/>
</dbReference>